<evidence type="ECO:0000256" key="4">
    <source>
        <dbReference type="ARBA" id="ARBA00022825"/>
    </source>
</evidence>
<proteinExistence type="inferred from homology"/>
<dbReference type="PANTHER" id="PTHR20842">
    <property type="entry name" value="PROTEASE S51 ALPHA-ASPARTYL DIPEPTIDASE"/>
    <property type="match status" value="1"/>
</dbReference>
<dbReference type="RefSeq" id="WP_101964481.1">
    <property type="nucleotide sequence ID" value="NZ_JAHXOB010000007.1"/>
</dbReference>
<evidence type="ECO:0000313" key="6">
    <source>
        <dbReference type="Proteomes" id="UP000234914"/>
    </source>
</evidence>
<organism evidence="5 6">
    <name type="scientific">Faucicola osloensis</name>
    <name type="common">Moraxella osloensis</name>
    <dbReference type="NCBI Taxonomy" id="34062"/>
    <lineage>
        <taxon>Bacteria</taxon>
        <taxon>Pseudomonadati</taxon>
        <taxon>Pseudomonadota</taxon>
        <taxon>Gammaproteobacteria</taxon>
        <taxon>Moraxellales</taxon>
        <taxon>Moraxellaceae</taxon>
        <taxon>Faucicola</taxon>
    </lineage>
</organism>
<evidence type="ECO:0000256" key="1">
    <source>
        <dbReference type="ARBA" id="ARBA00006534"/>
    </source>
</evidence>
<keyword evidence="4" id="KW-0720">Serine protease</keyword>
<dbReference type="Gene3D" id="3.40.50.880">
    <property type="match status" value="1"/>
</dbReference>
<keyword evidence="2" id="KW-0645">Protease</keyword>
<dbReference type="SUPFAM" id="SSF52317">
    <property type="entry name" value="Class I glutamine amidotransferase-like"/>
    <property type="match status" value="1"/>
</dbReference>
<dbReference type="GO" id="GO:0008236">
    <property type="term" value="F:serine-type peptidase activity"/>
    <property type="evidence" value="ECO:0007669"/>
    <property type="project" value="UniProtKB-KW"/>
</dbReference>
<dbReference type="PANTHER" id="PTHR20842:SF0">
    <property type="entry name" value="ALPHA-ASPARTYL DIPEPTIDASE"/>
    <property type="match status" value="1"/>
</dbReference>
<dbReference type="Pfam" id="PF03575">
    <property type="entry name" value="Peptidase_S51"/>
    <property type="match status" value="1"/>
</dbReference>
<comment type="similarity">
    <text evidence="1">Belongs to the peptidase S51 family.</text>
</comment>
<dbReference type="Proteomes" id="UP000234914">
    <property type="component" value="Unassembled WGS sequence"/>
</dbReference>
<gene>
    <name evidence="5" type="ORF">CYJ96_07150</name>
</gene>
<dbReference type="GO" id="GO:0006508">
    <property type="term" value="P:proteolysis"/>
    <property type="evidence" value="ECO:0007669"/>
    <property type="project" value="UniProtKB-KW"/>
</dbReference>
<accession>A0A2I1RHP5</accession>
<evidence type="ECO:0000256" key="3">
    <source>
        <dbReference type="ARBA" id="ARBA00022801"/>
    </source>
</evidence>
<dbReference type="InterPro" id="IPR005320">
    <property type="entry name" value="Peptidase_S51"/>
</dbReference>
<protein>
    <submittedName>
        <fullName evidence="5">Peptidase S51</fullName>
    </submittedName>
</protein>
<evidence type="ECO:0000313" key="5">
    <source>
        <dbReference type="EMBL" id="PKZ68651.1"/>
    </source>
</evidence>
<name>A0A2I1RHP5_FAUOS</name>
<reference evidence="5 6" key="1">
    <citation type="submission" date="2017-12" db="EMBL/GenBank/DDBJ databases">
        <title>Phylogenetic diversity of female urinary microbiome.</title>
        <authorList>
            <person name="Thomas-White K."/>
            <person name="Wolfe A.J."/>
        </authorList>
    </citation>
    <scope>NUCLEOTIDE SEQUENCE [LARGE SCALE GENOMIC DNA]</scope>
    <source>
        <strain evidence="5 6">UMB0416</strain>
    </source>
</reference>
<evidence type="ECO:0000256" key="2">
    <source>
        <dbReference type="ARBA" id="ARBA00022670"/>
    </source>
</evidence>
<dbReference type="EMBL" id="PKJS01000008">
    <property type="protein sequence ID" value="PKZ68651.1"/>
    <property type="molecule type" value="Genomic_DNA"/>
</dbReference>
<comment type="caution">
    <text evidence="5">The sequence shown here is derived from an EMBL/GenBank/DDBJ whole genome shotgun (WGS) entry which is preliminary data.</text>
</comment>
<dbReference type="AlphaFoldDB" id="A0A2I1RHP5"/>
<keyword evidence="3" id="KW-0378">Hydrolase</keyword>
<sequence length="207" mass="23788">MKNLFLCSSFFDVAGILPNFLERINSNCIQTVSFIDIASHVEEYKEYVEKAKLAFEQQSLKLEVIDFNQSSDDIVQQLQKNDLIYISGGNTFYLLQMLNEKKLTNVIVDLINYGKPYIGESAGSVLLSENIEYIKKMDNPQNAPNLKNYKSLNIIDFYPVPHFENQPFKNLVEQVISEYGESLPLIAFDNKQALWVLDKTIILKDET</sequence>
<dbReference type="InterPro" id="IPR029062">
    <property type="entry name" value="Class_I_gatase-like"/>
</dbReference>